<proteinExistence type="predicted"/>
<reference evidence="1" key="1">
    <citation type="journal article" date="2011" name="Genome Biol.">
        <title>The draft genome of the carcinogenic human liver fluke Clonorchis sinensis.</title>
        <authorList>
            <person name="Wang X."/>
            <person name="Chen W."/>
            <person name="Huang Y."/>
            <person name="Sun J."/>
            <person name="Men J."/>
            <person name="Liu H."/>
            <person name="Luo F."/>
            <person name="Guo L."/>
            <person name="Lv X."/>
            <person name="Deng C."/>
            <person name="Zhou C."/>
            <person name="Fan Y."/>
            <person name="Li X."/>
            <person name="Huang L."/>
            <person name="Hu Y."/>
            <person name="Liang C."/>
            <person name="Hu X."/>
            <person name="Xu J."/>
            <person name="Yu X."/>
        </authorList>
    </citation>
    <scope>NUCLEOTIDE SEQUENCE [LARGE SCALE GENOMIC DNA]</scope>
    <source>
        <strain evidence="1">Henan</strain>
    </source>
</reference>
<dbReference type="Proteomes" id="UP000008909">
    <property type="component" value="Unassembled WGS sequence"/>
</dbReference>
<name>G7Y4N5_CLOSI</name>
<keyword evidence="2" id="KW-1185">Reference proteome</keyword>
<sequence>MTFYGFNVFFGVFAHSASMISGTTDWLSVILLHFKTCTSANSPKPFKMVYFVSLKKKHLATCVCFTPSKVDLKQKRLINVAGMNVYQRKACSFTSYGKNVGGGGMKMKKRNYRTTSFPYDSNSDLWSSKWLFPTAQIVEASVDVGSGEPIENVDTTTLNYGDI</sequence>
<gene>
    <name evidence="1" type="ORF">CLF_100968</name>
</gene>
<organism evidence="1 2">
    <name type="scientific">Clonorchis sinensis</name>
    <name type="common">Chinese liver fluke</name>
    <dbReference type="NCBI Taxonomy" id="79923"/>
    <lineage>
        <taxon>Eukaryota</taxon>
        <taxon>Metazoa</taxon>
        <taxon>Spiralia</taxon>
        <taxon>Lophotrochozoa</taxon>
        <taxon>Platyhelminthes</taxon>
        <taxon>Trematoda</taxon>
        <taxon>Digenea</taxon>
        <taxon>Opisthorchiida</taxon>
        <taxon>Opisthorchiata</taxon>
        <taxon>Opisthorchiidae</taxon>
        <taxon>Clonorchis</taxon>
    </lineage>
</organism>
<dbReference type="EMBL" id="DF142860">
    <property type="protein sequence ID" value="GAA47921.1"/>
    <property type="molecule type" value="Genomic_DNA"/>
</dbReference>
<evidence type="ECO:0000313" key="1">
    <source>
        <dbReference type="EMBL" id="GAA47921.1"/>
    </source>
</evidence>
<protein>
    <submittedName>
        <fullName evidence="1">Uncharacterized protein</fullName>
    </submittedName>
</protein>
<reference key="2">
    <citation type="submission" date="2011-10" db="EMBL/GenBank/DDBJ databases">
        <title>The genome and transcriptome sequence of Clonorchis sinensis provide insights into the carcinogenic liver fluke.</title>
        <authorList>
            <person name="Wang X."/>
            <person name="Huang Y."/>
            <person name="Chen W."/>
            <person name="Liu H."/>
            <person name="Guo L."/>
            <person name="Chen Y."/>
            <person name="Luo F."/>
            <person name="Zhou W."/>
            <person name="Sun J."/>
            <person name="Mao Q."/>
            <person name="Liang P."/>
            <person name="Zhou C."/>
            <person name="Tian Y."/>
            <person name="Men J."/>
            <person name="Lv X."/>
            <person name="Huang L."/>
            <person name="Zhou J."/>
            <person name="Hu Y."/>
            <person name="Li R."/>
            <person name="Zhang F."/>
            <person name="Lei H."/>
            <person name="Li X."/>
            <person name="Hu X."/>
            <person name="Liang C."/>
            <person name="Xu J."/>
            <person name="Wu Z."/>
            <person name="Yu X."/>
        </authorList>
    </citation>
    <scope>NUCLEOTIDE SEQUENCE</scope>
    <source>
        <strain>Henan</strain>
    </source>
</reference>
<accession>G7Y4N5</accession>
<dbReference type="AlphaFoldDB" id="G7Y4N5"/>
<evidence type="ECO:0000313" key="2">
    <source>
        <dbReference type="Proteomes" id="UP000008909"/>
    </source>
</evidence>